<dbReference type="InterPro" id="IPR004274">
    <property type="entry name" value="FCP1_dom"/>
</dbReference>
<dbReference type="Gramene" id="EFJ19199">
    <property type="protein sequence ID" value="EFJ19199"/>
    <property type="gene ID" value="SELMODRAFT_111624"/>
</dbReference>
<evidence type="ECO:0000313" key="2">
    <source>
        <dbReference type="EMBL" id="EFJ19199.1"/>
    </source>
</evidence>
<dbReference type="HOGENOM" id="CLU_2337558_0_0_1"/>
<feature type="domain" description="FCP1 homology" evidence="1">
    <location>
        <begin position="1"/>
        <end position="98"/>
    </location>
</feature>
<dbReference type="InterPro" id="IPR023214">
    <property type="entry name" value="HAD_sf"/>
</dbReference>
<dbReference type="GO" id="GO:0004721">
    <property type="term" value="F:phosphoprotein phosphatase activity"/>
    <property type="evidence" value="ECO:0000318"/>
    <property type="project" value="GO_Central"/>
</dbReference>
<reference evidence="2 3" key="1">
    <citation type="journal article" date="2011" name="Science">
        <title>The Selaginella genome identifies genetic changes associated with the evolution of vascular plants.</title>
        <authorList>
            <person name="Banks J.A."/>
            <person name="Nishiyama T."/>
            <person name="Hasebe M."/>
            <person name="Bowman J.L."/>
            <person name="Gribskov M."/>
            <person name="dePamphilis C."/>
            <person name="Albert V.A."/>
            <person name="Aono N."/>
            <person name="Aoyama T."/>
            <person name="Ambrose B.A."/>
            <person name="Ashton N.W."/>
            <person name="Axtell M.J."/>
            <person name="Barker E."/>
            <person name="Barker M.S."/>
            <person name="Bennetzen J.L."/>
            <person name="Bonawitz N.D."/>
            <person name="Chapple C."/>
            <person name="Cheng C."/>
            <person name="Correa L.G."/>
            <person name="Dacre M."/>
            <person name="DeBarry J."/>
            <person name="Dreyer I."/>
            <person name="Elias M."/>
            <person name="Engstrom E.M."/>
            <person name="Estelle M."/>
            <person name="Feng L."/>
            <person name="Finet C."/>
            <person name="Floyd S.K."/>
            <person name="Frommer W.B."/>
            <person name="Fujita T."/>
            <person name="Gramzow L."/>
            <person name="Gutensohn M."/>
            <person name="Harholt J."/>
            <person name="Hattori M."/>
            <person name="Heyl A."/>
            <person name="Hirai T."/>
            <person name="Hiwatashi Y."/>
            <person name="Ishikawa M."/>
            <person name="Iwata M."/>
            <person name="Karol K.G."/>
            <person name="Koehler B."/>
            <person name="Kolukisaoglu U."/>
            <person name="Kubo M."/>
            <person name="Kurata T."/>
            <person name="Lalonde S."/>
            <person name="Li K."/>
            <person name="Li Y."/>
            <person name="Litt A."/>
            <person name="Lyons E."/>
            <person name="Manning G."/>
            <person name="Maruyama T."/>
            <person name="Michael T.P."/>
            <person name="Mikami K."/>
            <person name="Miyazaki S."/>
            <person name="Morinaga S."/>
            <person name="Murata T."/>
            <person name="Mueller-Roeber B."/>
            <person name="Nelson D.R."/>
            <person name="Obara M."/>
            <person name="Oguri Y."/>
            <person name="Olmstead R.G."/>
            <person name="Onodera N."/>
            <person name="Petersen B.L."/>
            <person name="Pils B."/>
            <person name="Prigge M."/>
            <person name="Rensing S.A."/>
            <person name="Riano-Pachon D.M."/>
            <person name="Roberts A.W."/>
            <person name="Sato Y."/>
            <person name="Scheller H.V."/>
            <person name="Schulz B."/>
            <person name="Schulz C."/>
            <person name="Shakirov E.V."/>
            <person name="Shibagaki N."/>
            <person name="Shinohara N."/>
            <person name="Shippen D.E."/>
            <person name="Soerensen I."/>
            <person name="Sotooka R."/>
            <person name="Sugimoto N."/>
            <person name="Sugita M."/>
            <person name="Sumikawa N."/>
            <person name="Tanurdzic M."/>
            <person name="Theissen G."/>
            <person name="Ulvskov P."/>
            <person name="Wakazuki S."/>
            <person name="Weng J.K."/>
            <person name="Willats W.W."/>
            <person name="Wipf D."/>
            <person name="Wolf P.G."/>
            <person name="Yang L."/>
            <person name="Zimmer A.D."/>
            <person name="Zhu Q."/>
            <person name="Mitros T."/>
            <person name="Hellsten U."/>
            <person name="Loque D."/>
            <person name="Otillar R."/>
            <person name="Salamov A."/>
            <person name="Schmutz J."/>
            <person name="Shapiro H."/>
            <person name="Lindquist E."/>
            <person name="Lucas S."/>
            <person name="Rokhsar D."/>
            <person name="Grigoriev I.V."/>
        </authorList>
    </citation>
    <scope>NUCLEOTIDE SEQUENCE [LARGE SCALE GENOMIC DNA]</scope>
</reference>
<dbReference type="PROSITE" id="PS50969">
    <property type="entry name" value="FCP1"/>
    <property type="match status" value="1"/>
</dbReference>
<accession>D8S8P9</accession>
<dbReference type="Proteomes" id="UP000001514">
    <property type="component" value="Unassembled WGS sequence"/>
</dbReference>
<dbReference type="Gene3D" id="3.40.50.1000">
    <property type="entry name" value="HAD superfamily/HAD-like"/>
    <property type="match status" value="1"/>
</dbReference>
<gene>
    <name evidence="2" type="ORF">SELMODRAFT_111624</name>
</gene>
<dbReference type="STRING" id="88036.D8S8P9"/>
<dbReference type="AlphaFoldDB" id="D8S8P9"/>
<organism evidence="3">
    <name type="scientific">Selaginella moellendorffii</name>
    <name type="common">Spikemoss</name>
    <dbReference type="NCBI Taxonomy" id="88036"/>
    <lineage>
        <taxon>Eukaryota</taxon>
        <taxon>Viridiplantae</taxon>
        <taxon>Streptophyta</taxon>
        <taxon>Embryophyta</taxon>
        <taxon>Tracheophyta</taxon>
        <taxon>Lycopodiopsida</taxon>
        <taxon>Selaginellales</taxon>
        <taxon>Selaginellaceae</taxon>
        <taxon>Selaginella</taxon>
    </lineage>
</organism>
<evidence type="ECO:0000313" key="3">
    <source>
        <dbReference type="Proteomes" id="UP000001514"/>
    </source>
</evidence>
<sequence>MAKLYKIVVFTVAMQYYADKILDKLDPEELITHRLYRCVLQRRGNDDQRLVTLGSQLEACGDPHSFSLQPRNGIPIPALIFLACRSSPLYSSRSRSSE</sequence>
<dbReference type="InterPro" id="IPR036412">
    <property type="entry name" value="HAD-like_sf"/>
</dbReference>
<protein>
    <recommendedName>
        <fullName evidence="1">FCP1 homology domain-containing protein</fullName>
    </recommendedName>
</protein>
<keyword evidence="3" id="KW-1185">Reference proteome</keyword>
<dbReference type="SUPFAM" id="SSF56784">
    <property type="entry name" value="HAD-like"/>
    <property type="match status" value="1"/>
</dbReference>
<proteinExistence type="predicted"/>
<name>D8S8P9_SELML</name>
<dbReference type="InParanoid" id="D8S8P9"/>
<dbReference type="Pfam" id="PF03031">
    <property type="entry name" value="NIF"/>
    <property type="match status" value="1"/>
</dbReference>
<dbReference type="EMBL" id="GL377607">
    <property type="protein sequence ID" value="EFJ19199.1"/>
    <property type="molecule type" value="Genomic_DNA"/>
</dbReference>
<dbReference type="KEGG" id="smo:SELMODRAFT_111624"/>
<evidence type="ECO:0000259" key="1">
    <source>
        <dbReference type="PROSITE" id="PS50969"/>
    </source>
</evidence>
<dbReference type="eggNOG" id="KOG1605">
    <property type="taxonomic scope" value="Eukaryota"/>
</dbReference>